<evidence type="ECO:0008006" key="3">
    <source>
        <dbReference type="Google" id="ProtNLM"/>
    </source>
</evidence>
<proteinExistence type="predicted"/>
<reference evidence="1 2" key="1">
    <citation type="submission" date="2024-06" db="EMBL/GenBank/DDBJ databases">
        <title>Draft genome sequence of Geodermatophilus badlandi, a novel member of the Geodermatophilaceae isolated from badland sedimentary rocks in the Red desert, Wyoming, USA.</title>
        <authorList>
            <person name="Ben Tekaya S."/>
            <person name="Nouioui I."/>
            <person name="Flores G.M."/>
            <person name="Shaal M.N."/>
            <person name="Bredoire F."/>
            <person name="Basile F."/>
            <person name="Van Diepen L."/>
            <person name="Ward N.L."/>
        </authorList>
    </citation>
    <scope>NUCLEOTIDE SEQUENCE [LARGE SCALE GENOMIC DNA]</scope>
    <source>
        <strain evidence="1 2">WL48A</strain>
    </source>
</reference>
<name>A0ABV3X966_9ACTN</name>
<protein>
    <recommendedName>
        <fullName evidence="3">SatD family (SatD)</fullName>
    </recommendedName>
</protein>
<gene>
    <name evidence="1" type="ORF">ABQ292_01735</name>
</gene>
<dbReference type="Gene3D" id="3.40.50.2300">
    <property type="match status" value="2"/>
</dbReference>
<evidence type="ECO:0000313" key="2">
    <source>
        <dbReference type="Proteomes" id="UP001560045"/>
    </source>
</evidence>
<evidence type="ECO:0000313" key="1">
    <source>
        <dbReference type="EMBL" id="MEX5717088.1"/>
    </source>
</evidence>
<dbReference type="EMBL" id="JBFNXQ010000003">
    <property type="protein sequence ID" value="MEX5717088.1"/>
    <property type="molecule type" value="Genomic_DNA"/>
</dbReference>
<dbReference type="Proteomes" id="UP001560045">
    <property type="component" value="Unassembled WGS sequence"/>
</dbReference>
<dbReference type="RefSeq" id="WP_369202611.1">
    <property type="nucleotide sequence ID" value="NZ_JBFNXQ010000003.1"/>
</dbReference>
<organism evidence="1 2">
    <name type="scientific">Geodermatophilus maliterrae</name>
    <dbReference type="NCBI Taxonomy" id="3162531"/>
    <lineage>
        <taxon>Bacteria</taxon>
        <taxon>Bacillati</taxon>
        <taxon>Actinomycetota</taxon>
        <taxon>Actinomycetes</taxon>
        <taxon>Geodermatophilales</taxon>
        <taxon>Geodermatophilaceae</taxon>
        <taxon>Geodermatophilus</taxon>
    </lineage>
</organism>
<comment type="caution">
    <text evidence="1">The sequence shown here is derived from an EMBL/GenBank/DDBJ whole genome shotgun (WGS) entry which is preliminary data.</text>
</comment>
<accession>A0ABV3X966</accession>
<keyword evidence="2" id="KW-1185">Reference proteome</keyword>
<sequence>MLLAIGWAPRSAGGAPAAAPPLPSGVAVRPAGEGGIAVVADADPAVAARVAVDAVVALVRQGGRRIGVGAAPASDDDAPVLLGARRALAAATRRPARLAVRGTDPAASADAQAVLTALAVLLARRSPAAWAAADLLTAGATRAAVAAELGVSRQAVAQRLAAGLWDLEQELRPTAVRLLSRAAG</sequence>